<proteinExistence type="predicted"/>
<evidence type="ECO:0000313" key="4">
    <source>
        <dbReference type="Proteomes" id="UP000429607"/>
    </source>
</evidence>
<dbReference type="AlphaFoldDB" id="A0A6A3KGI1"/>
<protein>
    <submittedName>
        <fullName evidence="2">Uncharacterized protein</fullName>
    </submittedName>
</protein>
<keyword evidence="1" id="KW-0812">Transmembrane</keyword>
<reference evidence="4 5" key="1">
    <citation type="submission" date="2018-09" db="EMBL/GenBank/DDBJ databases">
        <title>Genomic investigation of the strawberry pathogen Phytophthora fragariae indicates pathogenicity is determined by transcriptional variation in three key races.</title>
        <authorList>
            <person name="Adams T.M."/>
            <person name="Armitage A.D."/>
            <person name="Sobczyk M.K."/>
            <person name="Bates H.J."/>
            <person name="Dunwell J.M."/>
            <person name="Nellist C.F."/>
            <person name="Harrison R.J."/>
        </authorList>
    </citation>
    <scope>NUCLEOTIDE SEQUENCE [LARGE SCALE GENOMIC DNA]</scope>
    <source>
        <strain evidence="3 4">SCRP249</strain>
        <strain evidence="2 5">SCRP324</strain>
    </source>
</reference>
<sequence length="103" mass="11341">MALSVRAKNFILGGSLATFASSVFGYTFYQMSRVRAVRESHFLSLALLVFCRLVAKLMGSLLMVLPSLLLLLQLQDDFKDLDTVKVNVHQTGIKPSAPGKHDS</sequence>
<dbReference type="EMBL" id="QXFV01001328">
    <property type="protein sequence ID" value="KAE9008605.1"/>
    <property type="molecule type" value="Genomic_DNA"/>
</dbReference>
<name>A0A6A3KGI1_9STRA</name>
<dbReference type="Proteomes" id="UP000429607">
    <property type="component" value="Unassembled WGS sequence"/>
</dbReference>
<evidence type="ECO:0000313" key="3">
    <source>
        <dbReference type="EMBL" id="KAE9008605.1"/>
    </source>
</evidence>
<dbReference type="OrthoDB" id="10018333at2759"/>
<organism evidence="2 5">
    <name type="scientific">Phytophthora rubi</name>
    <dbReference type="NCBI Taxonomy" id="129364"/>
    <lineage>
        <taxon>Eukaryota</taxon>
        <taxon>Sar</taxon>
        <taxon>Stramenopiles</taxon>
        <taxon>Oomycota</taxon>
        <taxon>Peronosporomycetes</taxon>
        <taxon>Peronosporales</taxon>
        <taxon>Peronosporaceae</taxon>
        <taxon>Phytophthora</taxon>
    </lineage>
</organism>
<accession>A0A6A3KGI1</accession>
<evidence type="ECO:0000313" key="5">
    <source>
        <dbReference type="Proteomes" id="UP000435112"/>
    </source>
</evidence>
<gene>
    <name evidence="3" type="ORF">PR001_g16652</name>
    <name evidence="2" type="ORF">PR002_g16685</name>
</gene>
<dbReference type="Proteomes" id="UP000435112">
    <property type="component" value="Unassembled WGS sequence"/>
</dbReference>
<dbReference type="EMBL" id="QXFU01001289">
    <property type="protein sequence ID" value="KAE9005742.1"/>
    <property type="molecule type" value="Genomic_DNA"/>
</dbReference>
<feature type="transmembrane region" description="Helical" evidence="1">
    <location>
        <begin position="41"/>
        <end position="72"/>
    </location>
</feature>
<keyword evidence="1" id="KW-1133">Transmembrane helix</keyword>
<comment type="caution">
    <text evidence="2">The sequence shown here is derived from an EMBL/GenBank/DDBJ whole genome shotgun (WGS) entry which is preliminary data.</text>
</comment>
<evidence type="ECO:0000256" key="1">
    <source>
        <dbReference type="SAM" id="Phobius"/>
    </source>
</evidence>
<keyword evidence="1" id="KW-0472">Membrane</keyword>
<evidence type="ECO:0000313" key="2">
    <source>
        <dbReference type="EMBL" id="KAE9005742.1"/>
    </source>
</evidence>